<proteinExistence type="predicted"/>
<dbReference type="RefSeq" id="WP_068905623.1">
    <property type="nucleotide sequence ID" value="NZ_JBHUIF010000032.1"/>
</dbReference>
<sequence>MSLINQLSDIDDQLLTLLAEKEVNVDRLACLLNERKQCIDEIREQQALPDEDIWQEAISRSEAIFDKMQEHHKIASQQLFNMKKGRKSVQIYQRISR</sequence>
<dbReference type="STRING" id="1080227.A8L45_22675"/>
<evidence type="ECO:0000256" key="4">
    <source>
        <dbReference type="ARBA" id="ARBA00023186"/>
    </source>
</evidence>
<evidence type="ECO:0000256" key="3">
    <source>
        <dbReference type="ARBA" id="ARBA00022795"/>
    </source>
</evidence>
<organism evidence="6 7">
    <name type="scientific">Veronia pacifica</name>
    <dbReference type="NCBI Taxonomy" id="1080227"/>
    <lineage>
        <taxon>Bacteria</taxon>
        <taxon>Pseudomonadati</taxon>
        <taxon>Pseudomonadota</taxon>
        <taxon>Gammaproteobacteria</taxon>
        <taxon>Vibrionales</taxon>
        <taxon>Vibrionaceae</taxon>
        <taxon>Veronia</taxon>
    </lineage>
</organism>
<dbReference type="OrthoDB" id="5918348at2"/>
<evidence type="ECO:0000256" key="1">
    <source>
        <dbReference type="ARBA" id="ARBA00004514"/>
    </source>
</evidence>
<evidence type="ECO:0000313" key="7">
    <source>
        <dbReference type="Proteomes" id="UP000094936"/>
    </source>
</evidence>
<protein>
    <recommendedName>
        <fullName evidence="5">Flagellar protein FliT</fullName>
    </recommendedName>
</protein>
<dbReference type="EMBL" id="LYBM01000077">
    <property type="protein sequence ID" value="ODA29197.1"/>
    <property type="molecule type" value="Genomic_DNA"/>
</dbReference>
<dbReference type="AlphaFoldDB" id="A0A1C3E7G0"/>
<keyword evidence="4" id="KW-0143">Chaperone</keyword>
<comment type="caution">
    <text evidence="6">The sequence shown here is derived from an EMBL/GenBank/DDBJ whole genome shotgun (WGS) entry which is preliminary data.</text>
</comment>
<accession>A0A1C3E7G0</accession>
<keyword evidence="7" id="KW-1185">Reference proteome</keyword>
<reference evidence="6 7" key="1">
    <citation type="submission" date="2016-05" db="EMBL/GenBank/DDBJ databases">
        <title>Genomic Taxonomy of the Vibrionaceae.</title>
        <authorList>
            <person name="Gomez-Gil B."/>
            <person name="Enciso-Ibarra J."/>
        </authorList>
    </citation>
    <scope>NUCLEOTIDE SEQUENCE [LARGE SCALE GENOMIC DNA]</scope>
    <source>
        <strain evidence="6 7">CAIM 1920</strain>
    </source>
</reference>
<gene>
    <name evidence="6" type="ORF">A8L45_22675</name>
</gene>
<dbReference type="Proteomes" id="UP000094936">
    <property type="component" value="Unassembled WGS sequence"/>
</dbReference>
<dbReference type="Pfam" id="PF05400">
    <property type="entry name" value="FliT"/>
    <property type="match status" value="1"/>
</dbReference>
<keyword evidence="2" id="KW-0963">Cytoplasm</keyword>
<evidence type="ECO:0000313" key="6">
    <source>
        <dbReference type="EMBL" id="ODA29197.1"/>
    </source>
</evidence>
<name>A0A1C3E7G0_9GAMM</name>
<dbReference type="InterPro" id="IPR008622">
    <property type="entry name" value="FliT"/>
</dbReference>
<evidence type="ECO:0000256" key="5">
    <source>
        <dbReference type="ARBA" id="ARBA00093797"/>
    </source>
</evidence>
<comment type="subcellular location">
    <subcellularLocation>
        <location evidence="1">Cytoplasm</location>
        <location evidence="1">Cytosol</location>
    </subcellularLocation>
</comment>
<evidence type="ECO:0000256" key="2">
    <source>
        <dbReference type="ARBA" id="ARBA00022490"/>
    </source>
</evidence>
<keyword evidence="3" id="KW-1005">Bacterial flagellum biogenesis</keyword>